<dbReference type="Proteomes" id="UP000235584">
    <property type="component" value="Chromosome"/>
</dbReference>
<dbReference type="AlphaFoldDB" id="A0A2K9NMS8"/>
<dbReference type="PANTHER" id="PTHR42866:SF1">
    <property type="entry name" value="SPORE COAT POLYSACCHARIDE BIOSYNTHESIS PROTEIN SPSF"/>
    <property type="match status" value="1"/>
</dbReference>
<accession>A0A2K9NMS8</accession>
<proteinExistence type="predicted"/>
<dbReference type="Pfam" id="PF02348">
    <property type="entry name" value="CTP_transf_3"/>
    <property type="match status" value="1"/>
</dbReference>
<dbReference type="Gene3D" id="3.90.550.10">
    <property type="entry name" value="Spore Coat Polysaccharide Biosynthesis Protein SpsA, Chain A"/>
    <property type="match status" value="1"/>
</dbReference>
<dbReference type="PANTHER" id="PTHR42866">
    <property type="entry name" value="3-DEOXY-MANNO-OCTULOSONATE CYTIDYLYLTRANSFERASE"/>
    <property type="match status" value="1"/>
</dbReference>
<organism evidence="1 2">
    <name type="scientific">Bacteriovorax stolpii</name>
    <name type="common">Bdellovibrio stolpii</name>
    <dbReference type="NCBI Taxonomy" id="960"/>
    <lineage>
        <taxon>Bacteria</taxon>
        <taxon>Pseudomonadati</taxon>
        <taxon>Bdellovibrionota</taxon>
        <taxon>Bacteriovoracia</taxon>
        <taxon>Bacteriovoracales</taxon>
        <taxon>Bacteriovoracaceae</taxon>
        <taxon>Bacteriovorax</taxon>
    </lineage>
</organism>
<evidence type="ECO:0000313" key="1">
    <source>
        <dbReference type="EMBL" id="AUN96826.1"/>
    </source>
</evidence>
<evidence type="ECO:0000313" key="2">
    <source>
        <dbReference type="Proteomes" id="UP000235584"/>
    </source>
</evidence>
<dbReference type="InterPro" id="IPR003329">
    <property type="entry name" value="Cytidylyl_trans"/>
</dbReference>
<sequence length="252" mass="28455">MGEVMKVIAVTQARISSSRLPQKVLLPLGSMTALSLHLKRAGKSKLINEIIVATTNEVGVEKIIAEAKSQNCRVFQGSLDDVLDRFYQAVAKDKPDYVVRLTSDCPLIDPELIDETIKKFIHSQLDYGANCLNSTLPDGMDVEVFKFSALETAWKEAKLKSEREHVTPYIRNSGKFEVLAVDYTPNLGSYRLTLDTIEDYNLIKKLVEEVGEDLPMEAYLNYLRKNPELLKINSQYERNEGYQKSLKGDSEC</sequence>
<gene>
    <name evidence="1" type="ORF">C0V70_01640</name>
</gene>
<dbReference type="SUPFAM" id="SSF53448">
    <property type="entry name" value="Nucleotide-diphospho-sugar transferases"/>
    <property type="match status" value="1"/>
</dbReference>
<keyword evidence="2" id="KW-1185">Reference proteome</keyword>
<dbReference type="EMBL" id="CP025704">
    <property type="protein sequence ID" value="AUN96826.1"/>
    <property type="molecule type" value="Genomic_DNA"/>
</dbReference>
<protein>
    <recommendedName>
        <fullName evidence="3">Spore coat protein</fullName>
    </recommendedName>
</protein>
<dbReference type="CDD" id="cd02518">
    <property type="entry name" value="GT2_SpsF"/>
    <property type="match status" value="1"/>
</dbReference>
<dbReference type="GO" id="GO:0005829">
    <property type="term" value="C:cytosol"/>
    <property type="evidence" value="ECO:0007669"/>
    <property type="project" value="TreeGrafter"/>
</dbReference>
<name>A0A2K9NMS8_BACTC</name>
<dbReference type="InterPro" id="IPR029044">
    <property type="entry name" value="Nucleotide-diphossugar_trans"/>
</dbReference>
<dbReference type="KEGG" id="bsto:C0V70_01640"/>
<reference evidence="1 2" key="1">
    <citation type="submission" date="2018-01" db="EMBL/GenBank/DDBJ databases">
        <title>Complete genome sequence of Bacteriovorax stolpii DSM12778.</title>
        <authorList>
            <person name="Tang B."/>
            <person name="Chang J."/>
        </authorList>
    </citation>
    <scope>NUCLEOTIDE SEQUENCE [LARGE SCALE GENOMIC DNA]</scope>
    <source>
        <strain evidence="1 2">DSM 12778</strain>
    </source>
</reference>
<evidence type="ECO:0008006" key="3">
    <source>
        <dbReference type="Google" id="ProtNLM"/>
    </source>
</evidence>